<dbReference type="GO" id="GO:0003677">
    <property type="term" value="F:DNA binding"/>
    <property type="evidence" value="ECO:0007669"/>
    <property type="project" value="UniProtKB-KW"/>
</dbReference>
<keyword evidence="3 6" id="KW-0238">DNA-binding</keyword>
<evidence type="ECO:0000256" key="3">
    <source>
        <dbReference type="ARBA" id="ARBA00023125"/>
    </source>
</evidence>
<protein>
    <submittedName>
        <fullName evidence="6">LacI family DNA-binding transcriptional regulator</fullName>
    </submittedName>
</protein>
<keyword evidence="7" id="KW-1185">Reference proteome</keyword>
<dbReference type="PANTHER" id="PTHR30146:SF148">
    <property type="entry name" value="HTH-TYPE TRANSCRIPTIONAL REPRESSOR PURR-RELATED"/>
    <property type="match status" value="1"/>
</dbReference>
<dbReference type="PROSITE" id="PS50932">
    <property type="entry name" value="HTH_LACI_2"/>
    <property type="match status" value="1"/>
</dbReference>
<evidence type="ECO:0000256" key="2">
    <source>
        <dbReference type="ARBA" id="ARBA00023015"/>
    </source>
</evidence>
<evidence type="ECO:0000313" key="6">
    <source>
        <dbReference type="EMBL" id="MFC0274544.1"/>
    </source>
</evidence>
<feature type="domain" description="HTH lacI-type" evidence="5">
    <location>
        <begin position="4"/>
        <end position="59"/>
    </location>
</feature>
<evidence type="ECO:0000259" key="5">
    <source>
        <dbReference type="PROSITE" id="PS50932"/>
    </source>
</evidence>
<dbReference type="Pfam" id="PF13377">
    <property type="entry name" value="Peripla_BP_3"/>
    <property type="match status" value="1"/>
</dbReference>
<dbReference type="InterPro" id="IPR010982">
    <property type="entry name" value="Lambda_DNA-bd_dom_sf"/>
</dbReference>
<dbReference type="InterPro" id="IPR000843">
    <property type="entry name" value="HTH_LacI"/>
</dbReference>
<dbReference type="SUPFAM" id="SSF53822">
    <property type="entry name" value="Periplasmic binding protein-like I"/>
    <property type="match status" value="1"/>
</dbReference>
<gene>
    <name evidence="6" type="ORF">ACFFIX_24755</name>
</gene>
<evidence type="ECO:0000256" key="4">
    <source>
        <dbReference type="ARBA" id="ARBA00023163"/>
    </source>
</evidence>
<proteinExistence type="predicted"/>
<sequence length="344" mass="38978">MKAVTMADVARLANVSKSTVSQYLNKRFDYMGEDTKKRIEETIRELDYRPNIVARSLKQKSTTTIGVIVANILHTFSSQVIRAIEDICHESDFHVIVCNADDNPVKERKYIEMLRAKQVDGMIILPTGDNVDIYNEMFDEKYPIVFVDRTVGEIPIPSVILNNEMAADLGVQHFIDNGYKKIGIITNVIRNITPRRGRVNGYKKALENNKISINEQYIKNLEIGKVQEGLKDLLALEEPPEAIIAGNDLILIEVLKYVKSKNIRIPTDLAVIGIDDVSFSTFYEPALTIVEQPAYEIGKKAAELLLYEIQKKELHGENAIYQFEPKLVVRESSKRIGNSVHTIE</sequence>
<keyword evidence="1" id="KW-0678">Repressor</keyword>
<reference evidence="6 7" key="1">
    <citation type="submission" date="2024-09" db="EMBL/GenBank/DDBJ databases">
        <authorList>
            <person name="Sun Q."/>
            <person name="Mori K."/>
        </authorList>
    </citation>
    <scope>NUCLEOTIDE SEQUENCE [LARGE SCALE GENOMIC DNA]</scope>
    <source>
        <strain evidence="6 7">CCM 7228</strain>
    </source>
</reference>
<dbReference type="SUPFAM" id="SSF47413">
    <property type="entry name" value="lambda repressor-like DNA-binding domains"/>
    <property type="match status" value="1"/>
</dbReference>
<dbReference type="InterPro" id="IPR028082">
    <property type="entry name" value="Peripla_BP_I"/>
</dbReference>
<dbReference type="CDD" id="cd19977">
    <property type="entry name" value="PBP1_EndR-like"/>
    <property type="match status" value="1"/>
</dbReference>
<dbReference type="Pfam" id="PF00356">
    <property type="entry name" value="LacI"/>
    <property type="match status" value="1"/>
</dbReference>
<dbReference type="EMBL" id="JBHLVO010000038">
    <property type="protein sequence ID" value="MFC0274544.1"/>
    <property type="molecule type" value="Genomic_DNA"/>
</dbReference>
<keyword evidence="4" id="KW-0804">Transcription</keyword>
<dbReference type="SMART" id="SM00354">
    <property type="entry name" value="HTH_LACI"/>
    <property type="match status" value="1"/>
</dbReference>
<organism evidence="6 7">
    <name type="scientific">Metabacillus herbersteinensis</name>
    <dbReference type="NCBI Taxonomy" id="283816"/>
    <lineage>
        <taxon>Bacteria</taxon>
        <taxon>Bacillati</taxon>
        <taxon>Bacillota</taxon>
        <taxon>Bacilli</taxon>
        <taxon>Bacillales</taxon>
        <taxon>Bacillaceae</taxon>
        <taxon>Metabacillus</taxon>
    </lineage>
</organism>
<comment type="caution">
    <text evidence="6">The sequence shown here is derived from an EMBL/GenBank/DDBJ whole genome shotgun (WGS) entry which is preliminary data.</text>
</comment>
<dbReference type="Proteomes" id="UP001589854">
    <property type="component" value="Unassembled WGS sequence"/>
</dbReference>
<dbReference type="RefSeq" id="WP_378938899.1">
    <property type="nucleotide sequence ID" value="NZ_JBHLVO010000038.1"/>
</dbReference>
<dbReference type="Gene3D" id="3.40.50.2300">
    <property type="match status" value="2"/>
</dbReference>
<dbReference type="Gene3D" id="1.10.260.40">
    <property type="entry name" value="lambda repressor-like DNA-binding domains"/>
    <property type="match status" value="1"/>
</dbReference>
<accession>A0ABV6GLS6</accession>
<evidence type="ECO:0000256" key="1">
    <source>
        <dbReference type="ARBA" id="ARBA00022491"/>
    </source>
</evidence>
<keyword evidence="2" id="KW-0805">Transcription regulation</keyword>
<dbReference type="PANTHER" id="PTHR30146">
    <property type="entry name" value="LACI-RELATED TRANSCRIPTIONAL REPRESSOR"/>
    <property type="match status" value="1"/>
</dbReference>
<dbReference type="InterPro" id="IPR046335">
    <property type="entry name" value="LacI/GalR-like_sensor"/>
</dbReference>
<dbReference type="PROSITE" id="PS00356">
    <property type="entry name" value="HTH_LACI_1"/>
    <property type="match status" value="1"/>
</dbReference>
<evidence type="ECO:0000313" key="7">
    <source>
        <dbReference type="Proteomes" id="UP001589854"/>
    </source>
</evidence>
<name>A0ABV6GLS6_9BACI</name>
<dbReference type="CDD" id="cd01392">
    <property type="entry name" value="HTH_LacI"/>
    <property type="match status" value="1"/>
</dbReference>